<dbReference type="AlphaFoldDB" id="S6AM63"/>
<dbReference type="PROSITE" id="PS51502">
    <property type="entry name" value="S_R_A_B_BARREL"/>
    <property type="match status" value="1"/>
</dbReference>
<name>S6AM63_SULDS</name>
<dbReference type="eggNOG" id="COG0191">
    <property type="taxonomic scope" value="Bacteria"/>
</dbReference>
<dbReference type="Pfam" id="PF01116">
    <property type="entry name" value="F_bP_aldolase"/>
    <property type="match status" value="1"/>
</dbReference>
<dbReference type="SUPFAM" id="SSF51569">
    <property type="entry name" value="Aldolase"/>
    <property type="match status" value="1"/>
</dbReference>
<dbReference type="InterPro" id="IPR013097">
    <property type="entry name" value="Dabb"/>
</dbReference>
<accession>S6AM63</accession>
<dbReference type="NCBIfam" id="TIGR00167">
    <property type="entry name" value="cbbA"/>
    <property type="match status" value="1"/>
</dbReference>
<dbReference type="KEGG" id="sdr:SCD_n02038"/>
<dbReference type="InterPro" id="IPR011008">
    <property type="entry name" value="Dimeric_a/b-barrel"/>
</dbReference>
<dbReference type="PANTHER" id="PTHR30304:SF0">
    <property type="entry name" value="D-TAGATOSE-1,6-BISPHOSPHATE ALDOLASE SUBUNIT GATY-RELATED"/>
    <property type="match status" value="1"/>
</dbReference>
<dbReference type="STRING" id="1163617.SCD_n02038"/>
<dbReference type="InterPro" id="IPR050246">
    <property type="entry name" value="Class_II_FBP_aldolase"/>
</dbReference>
<keyword evidence="3" id="KW-1185">Reference proteome</keyword>
<dbReference type="PANTHER" id="PTHR30304">
    <property type="entry name" value="D-TAGATOSE-1,6-BISPHOSPHATE ALDOLASE"/>
    <property type="match status" value="1"/>
</dbReference>
<dbReference type="RefSeq" id="WP_009205044.1">
    <property type="nucleotide sequence ID" value="NC_022357.1"/>
</dbReference>
<dbReference type="Gene3D" id="3.20.20.70">
    <property type="entry name" value="Aldolase class I"/>
    <property type="match status" value="1"/>
</dbReference>
<dbReference type="GO" id="GO:0005975">
    <property type="term" value="P:carbohydrate metabolic process"/>
    <property type="evidence" value="ECO:0007669"/>
    <property type="project" value="InterPro"/>
</dbReference>
<dbReference type="SUPFAM" id="SSF54909">
    <property type="entry name" value="Dimeric alpha+beta barrel"/>
    <property type="match status" value="1"/>
</dbReference>
<sequence length="391" mass="42738">MPLIHLTDMLNHAYRHNYAVGAFGVVNLDFLEGVMQAAENCRAPVIINLIESHFTHYDFELLMPAVLTAARRAKVPVAIYLDHGSSIESAKRGIRAGCNGVMVDTSQLPLDENLKLTREVAALAHACGVGVEGELGYVPGNAEDEEENDLDGLTYTLPAEAKAMVKRTGIDCLAVSIGTVHGRKKGSPKLDFTRLAKLQEAAGIPLVIHGGTGLSDEQYRKLIAHGVTKINYYTALSEVAANSINANAGPDRKSYKMVTHSVRSAIREEVERCIRIWGSSGRAAEVMAQCRPWREVERIMMYNQPESMSEEAATAMMRQGKETLSAIPGVRLVQTGTSANGEKYRRCWLVRLATPEAAASFNSHPDQLKFANSLSQYGATDRTAMDFELSD</sequence>
<dbReference type="Gene3D" id="3.30.70.100">
    <property type="match status" value="1"/>
</dbReference>
<evidence type="ECO:0000313" key="2">
    <source>
        <dbReference type="EMBL" id="BAN35849.1"/>
    </source>
</evidence>
<gene>
    <name evidence="2" type="ORF">SCD_n02038</name>
</gene>
<dbReference type="InterPro" id="IPR013785">
    <property type="entry name" value="Aldolase_TIM"/>
</dbReference>
<reference evidence="2 3" key="1">
    <citation type="journal article" date="2012" name="Appl. Environ. Microbiol.">
        <title>Draft genome sequence of a psychrotolerant sulfur-oxidizing bacterium, Sulfuricella denitrificans skB26, and proteomic insights into cold adaptation.</title>
        <authorList>
            <person name="Watanabe T."/>
            <person name="Kojima H."/>
            <person name="Fukui M."/>
        </authorList>
    </citation>
    <scope>NUCLEOTIDE SEQUENCE [LARGE SCALE GENOMIC DNA]</scope>
    <source>
        <strain evidence="3">skB26</strain>
    </source>
</reference>
<evidence type="ECO:0000313" key="3">
    <source>
        <dbReference type="Proteomes" id="UP000015559"/>
    </source>
</evidence>
<evidence type="ECO:0000259" key="1">
    <source>
        <dbReference type="PROSITE" id="PS51502"/>
    </source>
</evidence>
<proteinExistence type="predicted"/>
<dbReference type="EMBL" id="AP013066">
    <property type="protein sequence ID" value="BAN35849.1"/>
    <property type="molecule type" value="Genomic_DNA"/>
</dbReference>
<protein>
    <submittedName>
        <fullName evidence="2">Ketose-bisphosphate aldolase</fullName>
    </submittedName>
</protein>
<dbReference type="InterPro" id="IPR000771">
    <property type="entry name" value="FBA_II"/>
</dbReference>
<dbReference type="GO" id="GO:0005829">
    <property type="term" value="C:cytosol"/>
    <property type="evidence" value="ECO:0007669"/>
    <property type="project" value="TreeGrafter"/>
</dbReference>
<dbReference type="OrthoDB" id="9803995at2"/>
<dbReference type="Proteomes" id="UP000015559">
    <property type="component" value="Chromosome"/>
</dbReference>
<dbReference type="GO" id="GO:0008270">
    <property type="term" value="F:zinc ion binding"/>
    <property type="evidence" value="ECO:0007669"/>
    <property type="project" value="InterPro"/>
</dbReference>
<feature type="domain" description="Stress-response A/B barrel" evidence="1">
    <location>
        <begin position="296"/>
        <end position="387"/>
    </location>
</feature>
<dbReference type="HOGENOM" id="CLU_040088_1_0_4"/>
<organism evidence="2 3">
    <name type="scientific">Sulfuricella denitrificans (strain DSM 22764 / NBRC 105220 / skB26)</name>
    <dbReference type="NCBI Taxonomy" id="1163617"/>
    <lineage>
        <taxon>Bacteria</taxon>
        <taxon>Pseudomonadati</taxon>
        <taxon>Pseudomonadota</taxon>
        <taxon>Betaproteobacteria</taxon>
        <taxon>Nitrosomonadales</taxon>
        <taxon>Sulfuricellaceae</taxon>
        <taxon>Sulfuricella</taxon>
    </lineage>
</organism>
<dbReference type="CDD" id="cd00947">
    <property type="entry name" value="TBP_aldolase_IIB"/>
    <property type="match status" value="1"/>
</dbReference>
<dbReference type="GO" id="GO:0009025">
    <property type="term" value="F:tagatose-bisphosphate aldolase activity"/>
    <property type="evidence" value="ECO:0007669"/>
    <property type="project" value="TreeGrafter"/>
</dbReference>